<dbReference type="PANTHER" id="PTHR20963">
    <property type="entry name" value="MULTIPLE INOSITOL POLYPHOSPHATE PHOSPHATASE-RELATED"/>
    <property type="match status" value="1"/>
</dbReference>
<dbReference type="PANTHER" id="PTHR20963:SF24">
    <property type="entry name" value="3-PHYTASE B"/>
    <property type="match status" value="1"/>
</dbReference>
<name>A0A9P3FZ21_9APHY</name>
<comment type="caution">
    <text evidence="2">The sequence shown here is derived from an EMBL/GenBank/DDBJ whole genome shotgun (WGS) entry which is preliminary data.</text>
</comment>
<reference evidence="2 3" key="1">
    <citation type="submission" date="2021-08" db="EMBL/GenBank/DDBJ databases">
        <title>Draft Genome Sequence of Phanerochaete sordida strain YK-624.</title>
        <authorList>
            <person name="Mori T."/>
            <person name="Dohra H."/>
            <person name="Suzuki T."/>
            <person name="Kawagishi H."/>
            <person name="Hirai H."/>
        </authorList>
    </citation>
    <scope>NUCLEOTIDE SEQUENCE [LARGE SCALE GENOMIC DNA]</scope>
    <source>
        <strain evidence="2 3">YK-624</strain>
    </source>
</reference>
<proteinExistence type="predicted"/>
<gene>
    <name evidence="2" type="ORF">PsYK624_008560</name>
</gene>
<accession>A0A9P3FZ21</accession>
<dbReference type="InterPro" id="IPR033379">
    <property type="entry name" value="Acid_Pase_AS"/>
</dbReference>
<sequence length="540" mass="61334">MLDLANEKVPALPIVDPAGPASAQNQSRTRTRRGLLAVAGLLTILAVSSFSCNADSYIPECLRSLVRQPALDIVCGLPVLDLPEKIQRRWGQYSPYYPAGEYVPPPVGCVIDQVNILHRHGARYPDHDDDYDVVVERLQTAKQLHDDLKFVKDYEYTLGEDDLLAFGAEQSFESGRLAYERYSQLLTTALPFIRASSMQRVVDTAGNWSEGFLPPRPLDDPHLPPNASFPIQIISEQYNDTLNEDCPNAPHESKYTNQWLHKFAPPIIHRIKKMAKGVKLEDEDVHRLVGVCIFETIADVSREMRGLQPNSSKSPFCDIFTPNDWKEWEYWGDVEKYYKTGYGNPLGPIRGVGYVNELLARLTQSEVVDHTQHNYSLPFPLNRSIYADFTHENLMVAVYSAMGLFNISKPLNPRKMPKDMDREWLASHMVPFSARMVVERLQCQAPYDAASAPEDTPANPHWSEELLADAQKHKTETGTFVRIFVNDAAQPLEFCNHNHAVHRPCSRWQRKHSLCTLDNFVESQRYARASGNGDFEKCYN</sequence>
<keyword evidence="3" id="KW-1185">Reference proteome</keyword>
<evidence type="ECO:0000313" key="2">
    <source>
        <dbReference type="EMBL" id="GJE84780.1"/>
    </source>
</evidence>
<dbReference type="SUPFAM" id="SSF53254">
    <property type="entry name" value="Phosphoglycerate mutase-like"/>
    <property type="match status" value="1"/>
</dbReference>
<dbReference type="GO" id="GO:0003993">
    <property type="term" value="F:acid phosphatase activity"/>
    <property type="evidence" value="ECO:0007669"/>
    <property type="project" value="TreeGrafter"/>
</dbReference>
<organism evidence="2 3">
    <name type="scientific">Phanerochaete sordida</name>
    <dbReference type="NCBI Taxonomy" id="48140"/>
    <lineage>
        <taxon>Eukaryota</taxon>
        <taxon>Fungi</taxon>
        <taxon>Dikarya</taxon>
        <taxon>Basidiomycota</taxon>
        <taxon>Agaricomycotina</taxon>
        <taxon>Agaricomycetes</taxon>
        <taxon>Polyporales</taxon>
        <taxon>Phanerochaetaceae</taxon>
        <taxon>Phanerochaete</taxon>
    </lineage>
</organism>
<dbReference type="Pfam" id="PF00328">
    <property type="entry name" value="His_Phos_2"/>
    <property type="match status" value="1"/>
</dbReference>
<evidence type="ECO:0000313" key="3">
    <source>
        <dbReference type="Proteomes" id="UP000703269"/>
    </source>
</evidence>
<dbReference type="Proteomes" id="UP000703269">
    <property type="component" value="Unassembled WGS sequence"/>
</dbReference>
<keyword evidence="1" id="KW-0378">Hydrolase</keyword>
<dbReference type="CDD" id="cd07061">
    <property type="entry name" value="HP_HAP_like"/>
    <property type="match status" value="1"/>
</dbReference>
<dbReference type="PROSITE" id="PS00616">
    <property type="entry name" value="HIS_ACID_PHOSPHAT_1"/>
    <property type="match status" value="1"/>
</dbReference>
<dbReference type="InterPro" id="IPR029033">
    <property type="entry name" value="His_PPase_superfam"/>
</dbReference>
<dbReference type="Gene3D" id="3.40.50.1240">
    <property type="entry name" value="Phosphoglycerate mutase-like"/>
    <property type="match status" value="1"/>
</dbReference>
<dbReference type="OrthoDB" id="6509975at2759"/>
<dbReference type="InterPro" id="IPR000560">
    <property type="entry name" value="His_Pase_clade-2"/>
</dbReference>
<dbReference type="EMBL" id="BPQB01000001">
    <property type="protein sequence ID" value="GJE84780.1"/>
    <property type="molecule type" value="Genomic_DNA"/>
</dbReference>
<protein>
    <submittedName>
        <fullName evidence="2">Histidine phosphatase family protein</fullName>
    </submittedName>
</protein>
<evidence type="ECO:0000256" key="1">
    <source>
        <dbReference type="ARBA" id="ARBA00022801"/>
    </source>
</evidence>
<dbReference type="AlphaFoldDB" id="A0A9P3FZ21"/>